<reference evidence="2 3" key="1">
    <citation type="submission" date="2018-08" db="EMBL/GenBank/DDBJ databases">
        <title>Genomic Encyclopedia of Type Strains, Phase III (KMG-III): the genomes of soil and plant-associated and newly described type strains.</title>
        <authorList>
            <person name="Whitman W."/>
        </authorList>
    </citation>
    <scope>NUCLEOTIDE SEQUENCE [LARGE SCALE GENOMIC DNA]</scope>
    <source>
        <strain evidence="2 3">325-5</strain>
    </source>
</reference>
<dbReference type="EMBL" id="QTTQ01000012">
    <property type="protein sequence ID" value="REE79990.1"/>
    <property type="molecule type" value="Genomic_DNA"/>
</dbReference>
<name>A0A3D9RJE0_9FLAO</name>
<feature type="transmembrane region" description="Helical" evidence="1">
    <location>
        <begin position="12"/>
        <end position="33"/>
    </location>
</feature>
<dbReference type="AlphaFoldDB" id="A0A3D9RJE0"/>
<evidence type="ECO:0008006" key="4">
    <source>
        <dbReference type="Google" id="ProtNLM"/>
    </source>
</evidence>
<dbReference type="OrthoDB" id="1467772at2"/>
<keyword evidence="3" id="KW-1185">Reference proteome</keyword>
<keyword evidence="1" id="KW-0472">Membrane</keyword>
<proteinExistence type="predicted"/>
<feature type="transmembrane region" description="Helical" evidence="1">
    <location>
        <begin position="230"/>
        <end position="247"/>
    </location>
</feature>
<comment type="caution">
    <text evidence="2">The sequence shown here is derived from an EMBL/GenBank/DDBJ whole genome shotgun (WGS) entry which is preliminary data.</text>
</comment>
<gene>
    <name evidence="2" type="ORF">BX611_2891</name>
</gene>
<evidence type="ECO:0000256" key="1">
    <source>
        <dbReference type="SAM" id="Phobius"/>
    </source>
</evidence>
<feature type="transmembrane region" description="Helical" evidence="1">
    <location>
        <begin position="104"/>
        <end position="122"/>
    </location>
</feature>
<feature type="transmembrane region" description="Helical" evidence="1">
    <location>
        <begin position="207"/>
        <end position="224"/>
    </location>
</feature>
<evidence type="ECO:0000313" key="2">
    <source>
        <dbReference type="EMBL" id="REE79990.1"/>
    </source>
</evidence>
<evidence type="ECO:0000313" key="3">
    <source>
        <dbReference type="Proteomes" id="UP000256429"/>
    </source>
</evidence>
<keyword evidence="1" id="KW-1133">Transmembrane helix</keyword>
<organism evidence="2 3">
    <name type="scientific">Lutibacter oceani</name>
    <dbReference type="NCBI Taxonomy" id="1853311"/>
    <lineage>
        <taxon>Bacteria</taxon>
        <taxon>Pseudomonadati</taxon>
        <taxon>Bacteroidota</taxon>
        <taxon>Flavobacteriia</taxon>
        <taxon>Flavobacteriales</taxon>
        <taxon>Flavobacteriaceae</taxon>
        <taxon>Lutibacter</taxon>
    </lineage>
</organism>
<feature type="transmembrane region" description="Helical" evidence="1">
    <location>
        <begin position="39"/>
        <end position="58"/>
    </location>
</feature>
<protein>
    <recommendedName>
        <fullName evidence="4">UbiA prenyltransferase family protein</fullName>
    </recommendedName>
</protein>
<sequence length="274" mass="32179">MLSLKRILDFYIFSNIHVAFAGFCITKITLLKFNVFNNLVPFFVAFSILASYNFIRFYEIKTKRLSWFKSWFLNNKFKVSVLSIISIIMVIFITFFTSFNLKSLIILFPFAVMTVFYVIPFFKTEKMEFSFRYFPTVKIFSIALAWAGISVLFPLVEAEIKFNSTIYIEFIQRILILIAITIPFDIRDVKSDFKSLKTLPQLFGVKKSKILGTVLLVLFVILGFWNNFFLTTDIIIAIITGIFLWFSSEIKSRYYTGFWVESIPIIWLILIIFN</sequence>
<feature type="transmembrane region" description="Helical" evidence="1">
    <location>
        <begin position="254"/>
        <end position="273"/>
    </location>
</feature>
<feature type="transmembrane region" description="Helical" evidence="1">
    <location>
        <begin position="134"/>
        <end position="153"/>
    </location>
</feature>
<dbReference type="Proteomes" id="UP000256429">
    <property type="component" value="Unassembled WGS sequence"/>
</dbReference>
<accession>A0A3D9RJE0</accession>
<keyword evidence="1" id="KW-0812">Transmembrane</keyword>
<feature type="transmembrane region" description="Helical" evidence="1">
    <location>
        <begin position="165"/>
        <end position="186"/>
    </location>
</feature>
<feature type="transmembrane region" description="Helical" evidence="1">
    <location>
        <begin position="79"/>
        <end position="98"/>
    </location>
</feature>